<sequence>MAPSFVSKLRRLVSLNRGGKSTAKGDKEDEGIASGSEDEREAEDTESEGDHNESGREVEDEDEDDASSDGTSLGFGEEEGNSRRGHLLEPFDDTGLASSLRFAVKKVFEKKEAKDALFLDDDDVLEASQAGQQPDAAARGGPHPLSQPSRAPEGDRAFSRNPYYSLSCLVGSCLDKSLHLLIRKDFVSAAKQLETVGALPETVAPSSPLCRSAEHRPADVKRGKSRSRGLRGAEGPTVSAASRFGPACWGLPHTVFAIDRRRLKALRDAIEGAEGSQRAFQFSLTLYEFSSDDLDTLDGPRKQRAEKFYLSTMVSIQRTALGCFSGSFSHTRALSDKYLSLASSLPAVVGLQEDVVVSGSYLTGALATFVQHLMLQVQDLMDTRLHVVEGLYITDRAVHPATFRVGQFDENRAGGRGKAANRGIKFGLSEMFDTVDFRGGETKTSLSFVKAVKRAVLQQKVITLSVVLHVGEGGQDSSAGKAAKNPRRMMRIVKRYVFHHDGMTEENMGPDAISHYSADAFEAIYSGVFLSQKAVRRYMQLYESSPMEAVVFEPNLARRKDVISDLLSRQEVGPALCETLSYALLEWSQDVYNTQSSVNPSQVHQIVRAIVEGHDPAEDEDEEFDFDENHMSLLTAVVELVLLDSSLASQLSVIASSAEVVLDILRAGLKESAGDEVSFLMDADPAAQDQGNKPKGDKEIEDEIKKEVVNTIKKKVVKGKGFDFLMDHVQDIARCLGQLDQLGILELASSSDDSKIVGKSLSKTLDIVKENPGHAFLLMNQLYRASHLIKSCSNILSLGFFHELRSANDLLLDVRSKYLQGSKKAPGKRKHRKGEKVDQDKGSDETGKGEGRSEDEATTYPLALSPVERAQPGIIEDLQIAANSGLELVLGGLIWSLLQPPIPVDPYPKCIKLLKGAASALELNGKNHVGEPETSVARAVNQLTMLGNDPDRAENVNPLFPVYLTRGTIGNTSSDVVYGSYTALQYCCLQSVSAFTSLLMEQILVDMLNDDGDSAPSTHLWHFLGVVSFRRGTCNVDIVQSIDGSMSIGNLMPSFRSGEAEGKRSAGLGLQTVCEYYLVRGNSGESMKEASVLFAKDVISHIRAYVTVGQSHVLENTEARRKGGLILDIQVNHPDFLYEDKQKLLRGILDSDLLKGIDVESHEDPFHKLLEKASYRSLGTGKTAQILSILVAQEHPTLGYIPVVKSIYLSYSGSQLGRDEGIPAEAHSQIFIDEASALMWHNWFDQASYNACRSEFIGSISQSKALGVDRDTRNAEQFTSSLYNLRMFTKGFDSQTQLFVDMLRACVASQETDGVEFLGNVLGLECLERISGIMTSVILLQAFLDGKSIHLQQLLTTDMHGEMLKRVKTVLEDLIEAMRGTVDQDWAKPISRPIEIFLHKSKDIKDTIMRGSFDFAVSHVRSVLVWGIESSNYISSAIGISARERLESILDTLARS</sequence>
<feature type="compositionally biased region" description="Acidic residues" evidence="1">
    <location>
        <begin position="58"/>
        <end position="67"/>
    </location>
</feature>
<keyword evidence="3" id="KW-1185">Reference proteome</keyword>
<feature type="compositionally biased region" description="Acidic residues" evidence="1">
    <location>
        <begin position="28"/>
        <end position="47"/>
    </location>
</feature>
<feature type="compositionally biased region" description="Basic and acidic residues" evidence="1">
    <location>
        <begin position="48"/>
        <end position="57"/>
    </location>
</feature>
<evidence type="ECO:0000313" key="2">
    <source>
        <dbReference type="EMBL" id="WZN66813.1"/>
    </source>
</evidence>
<name>A0AAX4PLA3_9CHLO</name>
<reference evidence="2 3" key="1">
    <citation type="submission" date="2024-03" db="EMBL/GenBank/DDBJ databases">
        <title>Complete genome sequence of the green alga Chloropicon roscoffensis RCC1871.</title>
        <authorList>
            <person name="Lemieux C."/>
            <person name="Pombert J.-F."/>
            <person name="Otis C."/>
            <person name="Turmel M."/>
        </authorList>
    </citation>
    <scope>NUCLEOTIDE SEQUENCE [LARGE SCALE GENOMIC DNA]</scope>
    <source>
        <strain evidence="2 3">RCC1871</strain>
    </source>
</reference>
<organism evidence="2 3">
    <name type="scientific">Chloropicon roscoffensis</name>
    <dbReference type="NCBI Taxonomy" id="1461544"/>
    <lineage>
        <taxon>Eukaryota</taxon>
        <taxon>Viridiplantae</taxon>
        <taxon>Chlorophyta</taxon>
        <taxon>Chloropicophyceae</taxon>
        <taxon>Chloropicales</taxon>
        <taxon>Chloropicaceae</taxon>
        <taxon>Chloropicon</taxon>
    </lineage>
</organism>
<feature type="region of interest" description="Disordered" evidence="1">
    <location>
        <begin position="130"/>
        <end position="156"/>
    </location>
</feature>
<feature type="region of interest" description="Disordered" evidence="1">
    <location>
        <begin position="1"/>
        <end position="90"/>
    </location>
</feature>
<evidence type="ECO:0000313" key="3">
    <source>
        <dbReference type="Proteomes" id="UP001472866"/>
    </source>
</evidence>
<protein>
    <submittedName>
        <fullName evidence="2">Uncharacterized protein</fullName>
    </submittedName>
</protein>
<accession>A0AAX4PLA3</accession>
<dbReference type="EMBL" id="CP151516">
    <property type="protein sequence ID" value="WZN66813.1"/>
    <property type="molecule type" value="Genomic_DNA"/>
</dbReference>
<feature type="region of interest" description="Disordered" evidence="1">
    <location>
        <begin position="822"/>
        <end position="860"/>
    </location>
</feature>
<feature type="compositionally biased region" description="Basic residues" evidence="1">
    <location>
        <begin position="825"/>
        <end position="834"/>
    </location>
</feature>
<evidence type="ECO:0000256" key="1">
    <source>
        <dbReference type="SAM" id="MobiDB-lite"/>
    </source>
</evidence>
<feature type="compositionally biased region" description="Basic and acidic residues" evidence="1">
    <location>
        <begin position="212"/>
        <end position="222"/>
    </location>
</feature>
<dbReference type="Proteomes" id="UP001472866">
    <property type="component" value="Chromosome 16"/>
</dbReference>
<feature type="compositionally biased region" description="Basic and acidic residues" evidence="1">
    <location>
        <begin position="80"/>
        <end position="89"/>
    </location>
</feature>
<feature type="compositionally biased region" description="Basic and acidic residues" evidence="1">
    <location>
        <begin position="835"/>
        <end position="855"/>
    </location>
</feature>
<gene>
    <name evidence="2" type="ORF">HKI87_16g83840</name>
</gene>
<proteinExistence type="predicted"/>
<feature type="region of interest" description="Disordered" evidence="1">
    <location>
        <begin position="204"/>
        <end position="238"/>
    </location>
</feature>